<gene>
    <name evidence="1" type="ORF">GDO54_017627</name>
</gene>
<protein>
    <submittedName>
        <fullName evidence="1">Uncharacterized protein</fullName>
    </submittedName>
</protein>
<name>A0AAV3A009_PYXAD</name>
<sequence length="90" mass="10365">MTNCFLYREAGIYSNHRYRSSILLLRGTLVSSICKGISCILYVRGAKCMQIHCRPNRCPIQKLGCYIYVLTKKFPHLPHKGRYAVPCDLL</sequence>
<keyword evidence="2" id="KW-1185">Reference proteome</keyword>
<organism evidence="1 2">
    <name type="scientific">Pyxicephalus adspersus</name>
    <name type="common">African bullfrog</name>
    <dbReference type="NCBI Taxonomy" id="30357"/>
    <lineage>
        <taxon>Eukaryota</taxon>
        <taxon>Metazoa</taxon>
        <taxon>Chordata</taxon>
        <taxon>Craniata</taxon>
        <taxon>Vertebrata</taxon>
        <taxon>Euteleostomi</taxon>
        <taxon>Amphibia</taxon>
        <taxon>Batrachia</taxon>
        <taxon>Anura</taxon>
        <taxon>Neobatrachia</taxon>
        <taxon>Ranoidea</taxon>
        <taxon>Pyxicephalidae</taxon>
        <taxon>Pyxicephalinae</taxon>
        <taxon>Pyxicephalus</taxon>
    </lineage>
</organism>
<comment type="caution">
    <text evidence="1">The sequence shown here is derived from an EMBL/GenBank/DDBJ whole genome shotgun (WGS) entry which is preliminary data.</text>
</comment>
<accession>A0AAV3A009</accession>
<proteinExistence type="predicted"/>
<dbReference type="Proteomes" id="UP001181693">
    <property type="component" value="Unassembled WGS sequence"/>
</dbReference>
<evidence type="ECO:0000313" key="1">
    <source>
        <dbReference type="EMBL" id="DBA20890.1"/>
    </source>
</evidence>
<dbReference type="AlphaFoldDB" id="A0AAV3A009"/>
<evidence type="ECO:0000313" key="2">
    <source>
        <dbReference type="Proteomes" id="UP001181693"/>
    </source>
</evidence>
<reference evidence="1" key="1">
    <citation type="thesis" date="2020" institute="ProQuest LLC" country="789 East Eisenhower Parkway, Ann Arbor, MI, USA">
        <title>Comparative Genomics and Chromosome Evolution.</title>
        <authorList>
            <person name="Mudd A.B."/>
        </authorList>
    </citation>
    <scope>NUCLEOTIDE SEQUENCE</scope>
    <source>
        <strain evidence="1">1538</strain>
        <tissue evidence="1">Blood</tissue>
    </source>
</reference>
<dbReference type="EMBL" id="DYDO01000007">
    <property type="protein sequence ID" value="DBA20890.1"/>
    <property type="molecule type" value="Genomic_DNA"/>
</dbReference>